<dbReference type="PANTHER" id="PTHR43202:SF1">
    <property type="entry name" value="NICOTINATE PHOSPHORIBOSYLTRANSFERASE"/>
    <property type="match status" value="1"/>
</dbReference>
<keyword evidence="1" id="KW-0328">Glycosyltransferase</keyword>
<gene>
    <name evidence="1" type="ORF">GOB87_06495</name>
</gene>
<dbReference type="Gene3D" id="3.20.20.70">
    <property type="entry name" value="Aldolase class I"/>
    <property type="match status" value="1"/>
</dbReference>
<dbReference type="Proteomes" id="UP000597459">
    <property type="component" value="Unassembled WGS sequence"/>
</dbReference>
<dbReference type="InterPro" id="IPR053190">
    <property type="entry name" value="NAPRTase-like"/>
</dbReference>
<comment type="caution">
    <text evidence="1">The sequence shown here is derived from an EMBL/GenBank/DDBJ whole genome shotgun (WGS) entry which is preliminary data.</text>
</comment>
<protein>
    <submittedName>
        <fullName evidence="1">Nicotinate phosphoribosyltransferase</fullName>
    </submittedName>
</protein>
<dbReference type="GO" id="GO:0016757">
    <property type="term" value="F:glycosyltransferase activity"/>
    <property type="evidence" value="ECO:0007669"/>
    <property type="project" value="UniProtKB-KW"/>
</dbReference>
<dbReference type="InterPro" id="IPR036068">
    <property type="entry name" value="Nicotinate_pribotase-like_C"/>
</dbReference>
<keyword evidence="1" id="KW-0808">Transferase</keyword>
<dbReference type="GO" id="GO:0009435">
    <property type="term" value="P:NAD+ biosynthetic process"/>
    <property type="evidence" value="ECO:0007669"/>
    <property type="project" value="InterPro"/>
</dbReference>
<evidence type="ECO:0000313" key="2">
    <source>
        <dbReference type="Proteomes" id="UP000597459"/>
    </source>
</evidence>
<accession>A0A967BC15</accession>
<dbReference type="SUPFAM" id="SSF51690">
    <property type="entry name" value="Nicotinate/Quinolinate PRTase C-terminal domain-like"/>
    <property type="match status" value="1"/>
</dbReference>
<organism evidence="1 2">
    <name type="scientific">Acetobacter estunensis</name>
    <dbReference type="NCBI Taxonomy" id="104097"/>
    <lineage>
        <taxon>Bacteria</taxon>
        <taxon>Pseudomonadati</taxon>
        <taxon>Pseudomonadota</taxon>
        <taxon>Alphaproteobacteria</taxon>
        <taxon>Acetobacterales</taxon>
        <taxon>Acetobacteraceae</taxon>
        <taxon>Acetobacter</taxon>
    </lineage>
</organism>
<sequence length="383" mass="41981">MDDAAIRARTDSYFNRTKDIVSRFGDCVVTYAVFIRRPVLSATAMVETWLANIARERGIEILVEPVFTEGEWVGAGEPLLYITGFFSHLVDLETLVLQKLGPCCVAAHRAYQMALSLPKAQFLAMEARHCAGYEMQELMAYGASVGSRAAQREGAVGFVGGANDATAVYFGQDHGYGTMPHALIGYAGSTLRAASMFHEVYPDSDLVVLVDYYGREITDGLAVCRRFSELAAQGRVALRLDTHGGRFMEGLDPQESYAVLDRYVPDAIRRYRSESELRNLIGTGVSAAAIWHMRETLDAAGFEKVKIVVSSGFGVTKCASMADASAPIDVVGTGSFIPKLWNETYATADIVTYAGVESVKVGREFLLPSMRRAEESRRRLLHP</sequence>
<evidence type="ECO:0000313" key="1">
    <source>
        <dbReference type="EMBL" id="NHO53612.1"/>
    </source>
</evidence>
<dbReference type="PANTHER" id="PTHR43202">
    <property type="entry name" value="NICOTINATE-NUCLEOTIDE PYROPHOSPHORYLASE"/>
    <property type="match status" value="1"/>
</dbReference>
<reference evidence="1" key="1">
    <citation type="submission" date="2019-11" db="EMBL/GenBank/DDBJ databases">
        <title>Description of new Acetobacter species.</title>
        <authorList>
            <person name="Cleenwerck I."/>
            <person name="Sombolestani A.S."/>
        </authorList>
    </citation>
    <scope>NUCLEOTIDE SEQUENCE</scope>
    <source>
        <strain evidence="1">LMG 1626</strain>
    </source>
</reference>
<dbReference type="AlphaFoldDB" id="A0A967BC15"/>
<dbReference type="InterPro" id="IPR013785">
    <property type="entry name" value="Aldolase_TIM"/>
</dbReference>
<name>A0A967BC15_9PROT</name>
<dbReference type="EMBL" id="WOTH01000009">
    <property type="protein sequence ID" value="NHO53612.1"/>
    <property type="molecule type" value="Genomic_DNA"/>
</dbReference>
<proteinExistence type="predicted"/>
<keyword evidence="2" id="KW-1185">Reference proteome</keyword>